<dbReference type="Proteomes" id="UP000634139">
    <property type="component" value="Unassembled WGS sequence"/>
</dbReference>
<dbReference type="SUPFAM" id="SSF53335">
    <property type="entry name" value="S-adenosyl-L-methionine-dependent methyltransferases"/>
    <property type="match status" value="1"/>
</dbReference>
<evidence type="ECO:0000256" key="1">
    <source>
        <dbReference type="ARBA" id="ARBA00022603"/>
    </source>
</evidence>
<gene>
    <name evidence="4" type="ORF">GCM10011617_26700</name>
</gene>
<protein>
    <submittedName>
        <fullName evidence="4">Methyltransferase</fullName>
    </submittedName>
</protein>
<dbReference type="InterPro" id="IPR041698">
    <property type="entry name" value="Methyltransf_25"/>
</dbReference>
<keyword evidence="2" id="KW-0808">Transferase</keyword>
<evidence type="ECO:0000256" key="2">
    <source>
        <dbReference type="ARBA" id="ARBA00022679"/>
    </source>
</evidence>
<dbReference type="AlphaFoldDB" id="A0A918RLJ7"/>
<evidence type="ECO:0000313" key="4">
    <source>
        <dbReference type="EMBL" id="GHA04329.1"/>
    </source>
</evidence>
<dbReference type="CDD" id="cd02440">
    <property type="entry name" value="AdoMet_MTases"/>
    <property type="match status" value="1"/>
</dbReference>
<dbReference type="RefSeq" id="WP_189542378.1">
    <property type="nucleotide sequence ID" value="NZ_BMZD01000007.1"/>
</dbReference>
<evidence type="ECO:0000313" key="5">
    <source>
        <dbReference type="Proteomes" id="UP000634139"/>
    </source>
</evidence>
<dbReference type="PANTHER" id="PTHR43861">
    <property type="entry name" value="TRANS-ACONITATE 2-METHYLTRANSFERASE-RELATED"/>
    <property type="match status" value="1"/>
</dbReference>
<feature type="domain" description="Methyltransferase" evidence="3">
    <location>
        <begin position="45"/>
        <end position="131"/>
    </location>
</feature>
<accession>A0A918RLJ7</accession>
<dbReference type="Gene3D" id="3.40.50.150">
    <property type="entry name" value="Vaccinia Virus protein VP39"/>
    <property type="match status" value="1"/>
</dbReference>
<keyword evidence="1 4" id="KW-0489">Methyltransferase</keyword>
<reference evidence="4" key="2">
    <citation type="submission" date="2020-09" db="EMBL/GenBank/DDBJ databases">
        <authorList>
            <person name="Sun Q."/>
            <person name="Kim S."/>
        </authorList>
    </citation>
    <scope>NUCLEOTIDE SEQUENCE</scope>
    <source>
        <strain evidence="4">KCTC 32422</strain>
    </source>
</reference>
<evidence type="ECO:0000259" key="3">
    <source>
        <dbReference type="Pfam" id="PF13649"/>
    </source>
</evidence>
<sequence>MTNITDWQAQVGRTWADNYQLTDRSFAGLTERLLQRVTERVGDAVLDIGCGAGELALAIARNRPGARVVGVDVSSDLIDAARRRGAQLGNAEFVLADAATWREPGFAPDLLVSRHGVMFFDDPVAAFGNLHDSASADAELVFSCFRNASENPWAAGMARVLELPPAGGSTAPGPFAFADPQHVEDILSAAGWQGIAFEPVDFAYVAGVGDDPVADALAFFRRIGPAAPALRALDGAARDAAEARLAEWLEGHRSGNLIAFGAAAWIVTACHD</sequence>
<reference evidence="4" key="1">
    <citation type="journal article" date="2014" name="Int. J. Syst. Evol. Microbiol.">
        <title>Complete genome sequence of Corynebacterium casei LMG S-19264T (=DSM 44701T), isolated from a smear-ripened cheese.</title>
        <authorList>
            <consortium name="US DOE Joint Genome Institute (JGI-PGF)"/>
            <person name="Walter F."/>
            <person name="Albersmeier A."/>
            <person name="Kalinowski J."/>
            <person name="Ruckert C."/>
        </authorList>
    </citation>
    <scope>NUCLEOTIDE SEQUENCE</scope>
    <source>
        <strain evidence="4">KCTC 32422</strain>
    </source>
</reference>
<organism evidence="4 5">
    <name type="scientific">Novosphingobium arvoryzae</name>
    <dbReference type="NCBI Taxonomy" id="1256514"/>
    <lineage>
        <taxon>Bacteria</taxon>
        <taxon>Pseudomonadati</taxon>
        <taxon>Pseudomonadota</taxon>
        <taxon>Alphaproteobacteria</taxon>
        <taxon>Sphingomonadales</taxon>
        <taxon>Sphingomonadaceae</taxon>
        <taxon>Novosphingobium</taxon>
    </lineage>
</organism>
<keyword evidence="5" id="KW-1185">Reference proteome</keyword>
<dbReference type="InterPro" id="IPR029063">
    <property type="entry name" value="SAM-dependent_MTases_sf"/>
</dbReference>
<proteinExistence type="predicted"/>
<dbReference type="GO" id="GO:0032259">
    <property type="term" value="P:methylation"/>
    <property type="evidence" value="ECO:0007669"/>
    <property type="project" value="UniProtKB-KW"/>
</dbReference>
<name>A0A918RLJ7_9SPHN</name>
<comment type="caution">
    <text evidence="4">The sequence shown here is derived from an EMBL/GenBank/DDBJ whole genome shotgun (WGS) entry which is preliminary data.</text>
</comment>
<dbReference type="Pfam" id="PF13649">
    <property type="entry name" value="Methyltransf_25"/>
    <property type="match status" value="1"/>
</dbReference>
<dbReference type="GO" id="GO:0008168">
    <property type="term" value="F:methyltransferase activity"/>
    <property type="evidence" value="ECO:0007669"/>
    <property type="project" value="UniProtKB-KW"/>
</dbReference>
<dbReference type="EMBL" id="BMZD01000007">
    <property type="protein sequence ID" value="GHA04329.1"/>
    <property type="molecule type" value="Genomic_DNA"/>
</dbReference>
<dbReference type="PANTHER" id="PTHR43861:SF1">
    <property type="entry name" value="TRANS-ACONITATE 2-METHYLTRANSFERASE"/>
    <property type="match status" value="1"/>
</dbReference>